<gene>
    <name evidence="7" type="ORF">RN001_005849</name>
</gene>
<name>A0AAN7Q8D2_9COLE</name>
<protein>
    <recommendedName>
        <fullName evidence="2">Regulatory protein zeste</fullName>
    </recommendedName>
</protein>
<evidence type="ECO:0000313" key="7">
    <source>
        <dbReference type="EMBL" id="KAK4882530.1"/>
    </source>
</evidence>
<dbReference type="AlphaFoldDB" id="A0AAN7Q8D2"/>
<proteinExistence type="predicted"/>
<dbReference type="EMBL" id="JARPUR010000002">
    <property type="protein sequence ID" value="KAK4882530.1"/>
    <property type="molecule type" value="Genomic_DNA"/>
</dbReference>
<dbReference type="PANTHER" id="PTHR23098:SF16">
    <property type="entry name" value="REGULATORY PROTEIN ZESTE"/>
    <property type="match status" value="1"/>
</dbReference>
<dbReference type="InterPro" id="IPR028002">
    <property type="entry name" value="Myb_DNA-bind_5"/>
</dbReference>
<evidence type="ECO:0000256" key="3">
    <source>
        <dbReference type="ARBA" id="ARBA00023015"/>
    </source>
</evidence>
<keyword evidence="3" id="KW-0805">Transcription regulation</keyword>
<comment type="function">
    <text evidence="5">Involved in transvection phenomena (= synapsis-dependent gene expression), where the synaptic pairing of chromosomes carrying genes with which zeste interacts influences the expression of these genes. Zeste binds to DNA and stimulates transcription from a nearby promoter.</text>
</comment>
<dbReference type="Proteomes" id="UP001353858">
    <property type="component" value="Unassembled WGS sequence"/>
</dbReference>
<dbReference type="GO" id="GO:0005634">
    <property type="term" value="C:nucleus"/>
    <property type="evidence" value="ECO:0007669"/>
    <property type="project" value="TreeGrafter"/>
</dbReference>
<dbReference type="Pfam" id="PF13873">
    <property type="entry name" value="Myb_DNA-bind_5"/>
    <property type="match status" value="1"/>
</dbReference>
<evidence type="ECO:0000256" key="5">
    <source>
        <dbReference type="ARBA" id="ARBA00025466"/>
    </source>
</evidence>
<keyword evidence="8" id="KW-1185">Reference proteome</keyword>
<evidence type="ECO:0000313" key="8">
    <source>
        <dbReference type="Proteomes" id="UP001353858"/>
    </source>
</evidence>
<comment type="subunit">
    <text evidence="1">Self-associates forming complexes of several hundred monomers.</text>
</comment>
<accession>A0AAN7Q8D2</accession>
<evidence type="ECO:0000259" key="6">
    <source>
        <dbReference type="Pfam" id="PF13873"/>
    </source>
</evidence>
<keyword evidence="4" id="KW-0804">Transcription</keyword>
<evidence type="ECO:0000256" key="4">
    <source>
        <dbReference type="ARBA" id="ARBA00023163"/>
    </source>
</evidence>
<dbReference type="PANTHER" id="PTHR23098">
    <property type="entry name" value="AGAP001331-PA-RELATED"/>
    <property type="match status" value="1"/>
</dbReference>
<feature type="domain" description="Myb/SANT-like DNA-binding" evidence="6">
    <location>
        <begin position="5"/>
        <end position="81"/>
    </location>
</feature>
<reference evidence="8" key="1">
    <citation type="submission" date="2023-01" db="EMBL/GenBank/DDBJ databases">
        <title>Key to firefly adult light organ development and bioluminescence: homeobox transcription factors regulate luciferase expression and transportation to peroxisome.</title>
        <authorList>
            <person name="Fu X."/>
        </authorList>
    </citation>
    <scope>NUCLEOTIDE SEQUENCE [LARGE SCALE GENOMIC DNA]</scope>
</reference>
<comment type="caution">
    <text evidence="7">The sequence shown here is derived from an EMBL/GenBank/DDBJ whole genome shotgun (WGS) entry which is preliminary data.</text>
</comment>
<organism evidence="7 8">
    <name type="scientific">Aquatica leii</name>
    <dbReference type="NCBI Taxonomy" id="1421715"/>
    <lineage>
        <taxon>Eukaryota</taxon>
        <taxon>Metazoa</taxon>
        <taxon>Ecdysozoa</taxon>
        <taxon>Arthropoda</taxon>
        <taxon>Hexapoda</taxon>
        <taxon>Insecta</taxon>
        <taxon>Pterygota</taxon>
        <taxon>Neoptera</taxon>
        <taxon>Endopterygota</taxon>
        <taxon>Coleoptera</taxon>
        <taxon>Polyphaga</taxon>
        <taxon>Elateriformia</taxon>
        <taxon>Elateroidea</taxon>
        <taxon>Lampyridae</taxon>
        <taxon>Luciolinae</taxon>
        <taxon>Aquatica</taxon>
    </lineage>
</organism>
<evidence type="ECO:0000256" key="2">
    <source>
        <dbReference type="ARBA" id="ARBA00016807"/>
    </source>
</evidence>
<evidence type="ECO:0000256" key="1">
    <source>
        <dbReference type="ARBA" id="ARBA00011764"/>
    </source>
</evidence>
<sequence length="252" mass="28121">MDIKRSAKISVSQQRTILEFLSAHPELTCGNFTSLFTYKQAQVLWHQLTDVLNAIPGAHKTWVQWRKIWQDKRNKTRLKKAKINNHRRGTGGGEVTTEVLTPVEEDVLCLIAPTHIEGHSGVKESTTEFDHVMLLNSFCIKDDVEIIFDKCLTPPVTSVDTSAVFNKHVVVPASTSVASSAKEIPPTLLATQKIEDQGTPLKTPAGLERPPDSFLENCPYLEEDESGIRLKDNHKKYIAILLIINCAIGELN</sequence>